<name>A0A6G0TGQ6_APHGL</name>
<dbReference type="EMBL" id="VYZN01000038">
    <property type="protein sequence ID" value="KAE9532641.1"/>
    <property type="molecule type" value="Genomic_DNA"/>
</dbReference>
<reference evidence="1 2" key="1">
    <citation type="submission" date="2019-08" db="EMBL/GenBank/DDBJ databases">
        <title>The genome of the soybean aphid Biotype 1, its phylome, world population structure and adaptation to the North American continent.</title>
        <authorList>
            <person name="Giordano R."/>
            <person name="Donthu R.K."/>
            <person name="Hernandez A.G."/>
            <person name="Wright C.L."/>
            <person name="Zimin A.V."/>
        </authorList>
    </citation>
    <scope>NUCLEOTIDE SEQUENCE [LARGE SCALE GENOMIC DNA]</scope>
    <source>
        <tissue evidence="1">Whole aphids</tissue>
    </source>
</reference>
<accession>A0A6G0TGQ6</accession>
<comment type="caution">
    <text evidence="1">The sequence shown here is derived from an EMBL/GenBank/DDBJ whole genome shotgun (WGS) entry which is preliminary data.</text>
</comment>
<sequence length="293" mass="33379">MSNIVQNVKIKYYIVSSTAEFAMKVQNCENVKRDTIDLRLSNSDKYAIICDKYVVCTCKLLQSTASTHTAIRSIIIAYYALKYAGTSFPKPRTEETHEEYGVSLNNLLLTPIFNHYKKVNLILNKFILVINKLRTEFIRSHIFNMKRKDLGIFINTFSRFCFSINSYLLLLIHHNTNGPNIAGKDISSLLIANCGSSAPSDDLYCTTAAVKLNLPYVRVTFAPDGILLKRIFKFPLTVANASSGNPESCRITFVAGTLPTLYCILFRISKYVRAELNRIRNEFKTRWQSRIRA</sequence>
<dbReference type="AlphaFoldDB" id="A0A6G0TGQ6"/>
<evidence type="ECO:0000313" key="1">
    <source>
        <dbReference type="EMBL" id="KAE9532641.1"/>
    </source>
</evidence>
<organism evidence="1 2">
    <name type="scientific">Aphis glycines</name>
    <name type="common">Soybean aphid</name>
    <dbReference type="NCBI Taxonomy" id="307491"/>
    <lineage>
        <taxon>Eukaryota</taxon>
        <taxon>Metazoa</taxon>
        <taxon>Ecdysozoa</taxon>
        <taxon>Arthropoda</taxon>
        <taxon>Hexapoda</taxon>
        <taxon>Insecta</taxon>
        <taxon>Pterygota</taxon>
        <taxon>Neoptera</taxon>
        <taxon>Paraneoptera</taxon>
        <taxon>Hemiptera</taxon>
        <taxon>Sternorrhyncha</taxon>
        <taxon>Aphidomorpha</taxon>
        <taxon>Aphidoidea</taxon>
        <taxon>Aphididae</taxon>
        <taxon>Aphidini</taxon>
        <taxon>Aphis</taxon>
        <taxon>Aphis</taxon>
    </lineage>
</organism>
<protein>
    <submittedName>
        <fullName evidence="1">Uncharacterized protein</fullName>
    </submittedName>
</protein>
<dbReference type="Proteomes" id="UP000475862">
    <property type="component" value="Unassembled WGS sequence"/>
</dbReference>
<evidence type="ECO:0000313" key="2">
    <source>
        <dbReference type="Proteomes" id="UP000475862"/>
    </source>
</evidence>
<gene>
    <name evidence="1" type="ORF">AGLY_009722</name>
</gene>
<keyword evidence="2" id="KW-1185">Reference proteome</keyword>
<proteinExistence type="predicted"/>